<dbReference type="GO" id="GO:0003677">
    <property type="term" value="F:DNA binding"/>
    <property type="evidence" value="ECO:0007669"/>
    <property type="project" value="UniProtKB-KW"/>
</dbReference>
<dbReference type="Gene3D" id="3.90.1150.30">
    <property type="match status" value="1"/>
</dbReference>
<dbReference type="EMBL" id="JBHSDT010000008">
    <property type="protein sequence ID" value="MFC4403927.1"/>
    <property type="molecule type" value="Genomic_DNA"/>
</dbReference>
<protein>
    <submittedName>
        <fullName evidence="1">MmcQ/YjbR family DNA-binding protein</fullName>
    </submittedName>
</protein>
<evidence type="ECO:0000313" key="1">
    <source>
        <dbReference type="EMBL" id="MFC4403927.1"/>
    </source>
</evidence>
<organism evidence="1 2">
    <name type="scientific">Gracilibacillus xinjiangensis</name>
    <dbReference type="NCBI Taxonomy" id="1193282"/>
    <lineage>
        <taxon>Bacteria</taxon>
        <taxon>Bacillati</taxon>
        <taxon>Bacillota</taxon>
        <taxon>Bacilli</taxon>
        <taxon>Bacillales</taxon>
        <taxon>Bacillaceae</taxon>
        <taxon>Gracilibacillus</taxon>
    </lineage>
</organism>
<dbReference type="Proteomes" id="UP001595882">
    <property type="component" value="Unassembled WGS sequence"/>
</dbReference>
<keyword evidence="2" id="KW-1185">Reference proteome</keyword>
<comment type="caution">
    <text evidence="1">The sequence shown here is derived from an EMBL/GenBank/DDBJ whole genome shotgun (WGS) entry which is preliminary data.</text>
</comment>
<dbReference type="PANTHER" id="PTHR35145">
    <property type="entry name" value="CYTOPLASMIC PROTEIN-RELATED"/>
    <property type="match status" value="1"/>
</dbReference>
<dbReference type="RefSeq" id="WP_390252463.1">
    <property type="nucleotide sequence ID" value="NZ_JBHSDT010000008.1"/>
</dbReference>
<dbReference type="SUPFAM" id="SSF142906">
    <property type="entry name" value="YjbR-like"/>
    <property type="match status" value="1"/>
</dbReference>
<reference evidence="2" key="1">
    <citation type="journal article" date="2019" name="Int. J. Syst. Evol. Microbiol.">
        <title>The Global Catalogue of Microorganisms (GCM) 10K type strain sequencing project: providing services to taxonomists for standard genome sequencing and annotation.</title>
        <authorList>
            <consortium name="The Broad Institute Genomics Platform"/>
            <consortium name="The Broad Institute Genome Sequencing Center for Infectious Disease"/>
            <person name="Wu L."/>
            <person name="Ma J."/>
        </authorList>
    </citation>
    <scope>NUCLEOTIDE SEQUENCE [LARGE SCALE GENOMIC DNA]</scope>
    <source>
        <strain evidence="2">CCUG 37865</strain>
    </source>
</reference>
<gene>
    <name evidence="1" type="ORF">ACFOY7_12690</name>
</gene>
<keyword evidence="1" id="KW-0238">DNA-binding</keyword>
<evidence type="ECO:0000313" key="2">
    <source>
        <dbReference type="Proteomes" id="UP001595882"/>
    </source>
</evidence>
<dbReference type="InterPro" id="IPR058532">
    <property type="entry name" value="YjbR/MT2646/Rv2570-like"/>
</dbReference>
<dbReference type="PANTHER" id="PTHR35145:SF1">
    <property type="entry name" value="CYTOPLASMIC PROTEIN"/>
    <property type="match status" value="1"/>
</dbReference>
<dbReference type="InterPro" id="IPR038056">
    <property type="entry name" value="YjbR-like_sf"/>
</dbReference>
<accession>A0ABV8WWF4</accession>
<dbReference type="InterPro" id="IPR007351">
    <property type="entry name" value="YjbR"/>
</dbReference>
<sequence length="119" mass="14092">MIDSNVIAKICLSLPSSTQEYKEEWDAYRFMVADKMYALVGEDSEKQPILTLKCDPIFSEELRDQYKEIKPGYYMNKKHWISIYYSSSIPLELTEKLINHSYQLVLKSLPKYIQKEIQQ</sequence>
<dbReference type="Pfam" id="PF04237">
    <property type="entry name" value="YjbR"/>
    <property type="match status" value="1"/>
</dbReference>
<name>A0ABV8WWF4_9BACI</name>
<proteinExistence type="predicted"/>